<sequence length="438" mass="48435">MLVSDTLSMHKGVQKEEAGGLLSQLTRFAFVVVWLLITIDGLWTYSMVKLVGRRAVPITILMWTVIAFALFCSYLQRRRSLDMDPLIVGLLWAFLCYLLGASAYHADSGGVSFFGVWFSFFLYYFYLFSEPFMRSLRPTRNSAVVAFVLVALGVVMAIIGTAQHLLHDQFDFGRTIAVESGAFNLGFGGNIRANAFFAHSEDLGFFLSIGAALTVAWTQGGGVARRILALPIMLVLAIGCYSTLTRSAYLCFASASFASFLLVRARENKRAHLVAAIPILFLGCGVLLFFSRAIIEHLFASSSVVFSSSSIEDRIYGISYYANILSGEGLFAWLFGLGWHFNGAPRAYVPIDNGFFAVVLNSGFVGLVFWLAITWMYWRRVLHRALSSSSVLQAGVAAIYSTWLLLSLFGYIQIYQLMLILGAAFYVGIPDGERIAKN</sequence>
<feature type="transmembrane region" description="Helical" evidence="1">
    <location>
        <begin position="141"/>
        <end position="162"/>
    </location>
</feature>
<gene>
    <name evidence="2" type="ORF">GGR36_000910</name>
</gene>
<feature type="transmembrane region" description="Helical" evidence="1">
    <location>
        <begin position="271"/>
        <end position="295"/>
    </location>
</feature>
<proteinExistence type="predicted"/>
<keyword evidence="3" id="KW-1185">Reference proteome</keyword>
<evidence type="ECO:0008006" key="4">
    <source>
        <dbReference type="Google" id="ProtNLM"/>
    </source>
</evidence>
<evidence type="ECO:0000256" key="1">
    <source>
        <dbReference type="SAM" id="Phobius"/>
    </source>
</evidence>
<name>A0A840BJ32_9RHOO</name>
<feature type="transmembrane region" description="Helical" evidence="1">
    <location>
        <begin position="21"/>
        <end position="43"/>
    </location>
</feature>
<keyword evidence="1" id="KW-0812">Transmembrane</keyword>
<dbReference type="Proteomes" id="UP000561045">
    <property type="component" value="Unassembled WGS sequence"/>
</dbReference>
<dbReference type="RefSeq" id="WP_183632341.1">
    <property type="nucleotide sequence ID" value="NZ_BAABLE010000011.1"/>
</dbReference>
<organism evidence="2 3">
    <name type="scientific">Niveibacterium umoris</name>
    <dbReference type="NCBI Taxonomy" id="1193620"/>
    <lineage>
        <taxon>Bacteria</taxon>
        <taxon>Pseudomonadati</taxon>
        <taxon>Pseudomonadota</taxon>
        <taxon>Betaproteobacteria</taxon>
        <taxon>Rhodocyclales</taxon>
        <taxon>Rhodocyclaceae</taxon>
        <taxon>Niveibacterium</taxon>
    </lineage>
</organism>
<evidence type="ECO:0000313" key="3">
    <source>
        <dbReference type="Proteomes" id="UP000561045"/>
    </source>
</evidence>
<accession>A0A840BJ32</accession>
<evidence type="ECO:0000313" key="2">
    <source>
        <dbReference type="EMBL" id="MBB4011602.1"/>
    </source>
</evidence>
<protein>
    <recommendedName>
        <fullName evidence="4">O-antigen ligase domain-containing protein</fullName>
    </recommendedName>
</protein>
<dbReference type="AlphaFoldDB" id="A0A840BJ32"/>
<feature type="transmembrane region" description="Helical" evidence="1">
    <location>
        <begin position="315"/>
        <end position="335"/>
    </location>
</feature>
<feature type="transmembrane region" description="Helical" evidence="1">
    <location>
        <begin position="412"/>
        <end position="429"/>
    </location>
</feature>
<feature type="transmembrane region" description="Helical" evidence="1">
    <location>
        <begin position="355"/>
        <end position="378"/>
    </location>
</feature>
<dbReference type="EMBL" id="JACIET010000001">
    <property type="protein sequence ID" value="MBB4011602.1"/>
    <property type="molecule type" value="Genomic_DNA"/>
</dbReference>
<keyword evidence="1" id="KW-0472">Membrane</keyword>
<feature type="transmembrane region" description="Helical" evidence="1">
    <location>
        <begin position="110"/>
        <end position="129"/>
    </location>
</feature>
<feature type="transmembrane region" description="Helical" evidence="1">
    <location>
        <begin position="55"/>
        <end position="74"/>
    </location>
</feature>
<keyword evidence="1" id="KW-1133">Transmembrane helix</keyword>
<reference evidence="2 3" key="1">
    <citation type="submission" date="2020-08" db="EMBL/GenBank/DDBJ databases">
        <title>Genomic Encyclopedia of Type Strains, Phase IV (KMG-IV): sequencing the most valuable type-strain genomes for metagenomic binning, comparative biology and taxonomic classification.</title>
        <authorList>
            <person name="Goeker M."/>
        </authorList>
    </citation>
    <scope>NUCLEOTIDE SEQUENCE [LARGE SCALE GENOMIC DNA]</scope>
    <source>
        <strain evidence="2 3">DSM 106739</strain>
    </source>
</reference>
<feature type="transmembrane region" description="Helical" evidence="1">
    <location>
        <begin position="223"/>
        <end position="241"/>
    </location>
</feature>
<comment type="caution">
    <text evidence="2">The sequence shown here is derived from an EMBL/GenBank/DDBJ whole genome shotgun (WGS) entry which is preliminary data.</text>
</comment>
<feature type="transmembrane region" description="Helical" evidence="1">
    <location>
        <begin position="86"/>
        <end position="104"/>
    </location>
</feature>